<keyword evidence="1" id="KW-1133">Transmembrane helix</keyword>
<gene>
    <name evidence="2" type="ORF">DXH78_19045</name>
</gene>
<keyword evidence="1" id="KW-0472">Membrane</keyword>
<evidence type="ECO:0000313" key="3">
    <source>
        <dbReference type="Proteomes" id="UP000263993"/>
    </source>
</evidence>
<sequence length="82" mass="8754">MSQELKTRLGIASLVGLMVNAVLFGAGLIVILMVPALNAQAFAALPVMILISFAIAAPISWAIAPRLQARYWRGRESDFIAG</sequence>
<dbReference type="RefSeq" id="WP_115518841.1">
    <property type="nucleotide sequence ID" value="NZ_QRGO01000003.1"/>
</dbReference>
<organism evidence="2 3">
    <name type="scientific">Undibacter mobilis</name>
    <dbReference type="NCBI Taxonomy" id="2292256"/>
    <lineage>
        <taxon>Bacteria</taxon>
        <taxon>Pseudomonadati</taxon>
        <taxon>Pseudomonadota</taxon>
        <taxon>Alphaproteobacteria</taxon>
        <taxon>Hyphomicrobiales</taxon>
        <taxon>Nitrobacteraceae</taxon>
        <taxon>Undibacter</taxon>
    </lineage>
</organism>
<keyword evidence="1" id="KW-0812">Transmembrane</keyword>
<dbReference type="OrthoDB" id="7889159at2"/>
<reference evidence="3" key="1">
    <citation type="submission" date="2018-08" db="EMBL/GenBank/DDBJ databases">
        <authorList>
            <person name="Kim S.-J."/>
            <person name="Jung G.-Y."/>
        </authorList>
    </citation>
    <scope>NUCLEOTIDE SEQUENCE [LARGE SCALE GENOMIC DNA]</scope>
    <source>
        <strain evidence="3">GY_H</strain>
    </source>
</reference>
<evidence type="ECO:0000313" key="2">
    <source>
        <dbReference type="EMBL" id="RDV01323.1"/>
    </source>
</evidence>
<protein>
    <submittedName>
        <fullName evidence="2">Uncharacterized protein</fullName>
    </submittedName>
</protein>
<feature type="transmembrane region" description="Helical" evidence="1">
    <location>
        <begin position="12"/>
        <end position="37"/>
    </location>
</feature>
<dbReference type="Proteomes" id="UP000263993">
    <property type="component" value="Unassembled WGS sequence"/>
</dbReference>
<name>A0A371B1J4_9BRAD</name>
<comment type="caution">
    <text evidence="2">The sequence shown here is derived from an EMBL/GenBank/DDBJ whole genome shotgun (WGS) entry which is preliminary data.</text>
</comment>
<evidence type="ECO:0000256" key="1">
    <source>
        <dbReference type="SAM" id="Phobius"/>
    </source>
</evidence>
<accession>A0A371B1J4</accession>
<proteinExistence type="predicted"/>
<dbReference type="AlphaFoldDB" id="A0A371B1J4"/>
<dbReference type="EMBL" id="QRGO01000003">
    <property type="protein sequence ID" value="RDV01323.1"/>
    <property type="molecule type" value="Genomic_DNA"/>
</dbReference>
<keyword evidence="3" id="KW-1185">Reference proteome</keyword>
<feature type="transmembrane region" description="Helical" evidence="1">
    <location>
        <begin position="43"/>
        <end position="64"/>
    </location>
</feature>